<reference evidence="1 2" key="1">
    <citation type="journal article" date="2018" name="Mol. Plant">
        <title>The genome of Artemisia annua provides insight into the evolution of Asteraceae family and artemisinin biosynthesis.</title>
        <authorList>
            <person name="Shen Q."/>
            <person name="Zhang L."/>
            <person name="Liao Z."/>
            <person name="Wang S."/>
            <person name="Yan T."/>
            <person name="Shi P."/>
            <person name="Liu M."/>
            <person name="Fu X."/>
            <person name="Pan Q."/>
            <person name="Wang Y."/>
            <person name="Lv Z."/>
            <person name="Lu X."/>
            <person name="Zhang F."/>
            <person name="Jiang W."/>
            <person name="Ma Y."/>
            <person name="Chen M."/>
            <person name="Hao X."/>
            <person name="Li L."/>
            <person name="Tang Y."/>
            <person name="Lv G."/>
            <person name="Zhou Y."/>
            <person name="Sun X."/>
            <person name="Brodelius P.E."/>
            <person name="Rose J.K.C."/>
            <person name="Tang K."/>
        </authorList>
    </citation>
    <scope>NUCLEOTIDE SEQUENCE [LARGE SCALE GENOMIC DNA]</scope>
    <source>
        <strain evidence="2">cv. Huhao1</strain>
        <tissue evidence="1">Leaf</tissue>
    </source>
</reference>
<dbReference type="OrthoDB" id="1939300at2759"/>
<dbReference type="AlphaFoldDB" id="A0A2U1Q213"/>
<dbReference type="InterPro" id="IPR040256">
    <property type="entry name" value="At4g02000-like"/>
</dbReference>
<protein>
    <recommendedName>
        <fullName evidence="3">Zinc knuckle CX2CX4HX4C</fullName>
    </recommendedName>
</protein>
<name>A0A2U1Q213_ARTAN</name>
<dbReference type="PANTHER" id="PTHR31286:SF180">
    <property type="entry name" value="OS10G0362600 PROTEIN"/>
    <property type="match status" value="1"/>
</dbReference>
<dbReference type="Proteomes" id="UP000245207">
    <property type="component" value="Unassembled WGS sequence"/>
</dbReference>
<dbReference type="EMBL" id="PKPP01000496">
    <property type="protein sequence ID" value="PWA92027.1"/>
    <property type="molecule type" value="Genomic_DNA"/>
</dbReference>
<evidence type="ECO:0000313" key="2">
    <source>
        <dbReference type="Proteomes" id="UP000245207"/>
    </source>
</evidence>
<proteinExistence type="predicted"/>
<gene>
    <name evidence="1" type="ORF">CTI12_AA084410</name>
</gene>
<evidence type="ECO:0008006" key="3">
    <source>
        <dbReference type="Google" id="ProtNLM"/>
    </source>
</evidence>
<organism evidence="1 2">
    <name type="scientific">Artemisia annua</name>
    <name type="common">Sweet wormwood</name>
    <dbReference type="NCBI Taxonomy" id="35608"/>
    <lineage>
        <taxon>Eukaryota</taxon>
        <taxon>Viridiplantae</taxon>
        <taxon>Streptophyta</taxon>
        <taxon>Embryophyta</taxon>
        <taxon>Tracheophyta</taxon>
        <taxon>Spermatophyta</taxon>
        <taxon>Magnoliopsida</taxon>
        <taxon>eudicotyledons</taxon>
        <taxon>Gunneridae</taxon>
        <taxon>Pentapetalae</taxon>
        <taxon>asterids</taxon>
        <taxon>campanulids</taxon>
        <taxon>Asterales</taxon>
        <taxon>Asteraceae</taxon>
        <taxon>Asteroideae</taxon>
        <taxon>Anthemideae</taxon>
        <taxon>Artemisiinae</taxon>
        <taxon>Artemisia</taxon>
    </lineage>
</organism>
<comment type="caution">
    <text evidence="1">The sequence shown here is derived from an EMBL/GenBank/DDBJ whole genome shotgun (WGS) entry which is preliminary data.</text>
</comment>
<evidence type="ECO:0000313" key="1">
    <source>
        <dbReference type="EMBL" id="PWA92027.1"/>
    </source>
</evidence>
<accession>A0A2U1Q213</accession>
<dbReference type="PANTHER" id="PTHR31286">
    <property type="entry name" value="GLYCINE-RICH CELL WALL STRUCTURAL PROTEIN 1.8-LIKE"/>
    <property type="match status" value="1"/>
</dbReference>
<sequence>MDLMNATIYSTGNGRMGYARFFVEVNVRKGFPAKVKVVHRDAKNVQIRTKHVNVEYSWKPNICESCKVFGHNNMLCKKRVNDSNVYNDDNMKNNGKVANNSKILTKGKWTSE</sequence>
<keyword evidence="2" id="KW-1185">Reference proteome</keyword>